<dbReference type="Gene3D" id="3.60.21.70">
    <property type="entry name" value="PhoD-like phosphatase"/>
    <property type="match status" value="1"/>
</dbReference>
<feature type="domain" description="PhoD-like phosphatase metallophosphatase" evidence="1">
    <location>
        <begin position="1"/>
        <end position="95"/>
    </location>
</feature>
<dbReference type="EMBL" id="CP030926">
    <property type="protein sequence ID" value="AXN41474.1"/>
    <property type="molecule type" value="Genomic_DNA"/>
</dbReference>
<dbReference type="PANTHER" id="PTHR43606:SF2">
    <property type="entry name" value="ALKALINE PHOSPHATASE FAMILY PROTEIN (AFU_ORTHOLOGUE AFUA_5G03860)"/>
    <property type="match status" value="1"/>
</dbReference>
<dbReference type="InterPro" id="IPR038607">
    <property type="entry name" value="PhoD-like_sf"/>
</dbReference>
<protein>
    <recommendedName>
        <fullName evidence="1">PhoD-like phosphatase metallophosphatase domain-containing protein</fullName>
    </recommendedName>
</protein>
<accession>A0ABN5NDY6</accession>
<dbReference type="InterPro" id="IPR018946">
    <property type="entry name" value="PhoD-like_MPP"/>
</dbReference>
<evidence type="ECO:0000259" key="1">
    <source>
        <dbReference type="Pfam" id="PF09423"/>
    </source>
</evidence>
<name>A0ABN5NDY6_9BACI</name>
<evidence type="ECO:0000313" key="2">
    <source>
        <dbReference type="EMBL" id="AXN41474.1"/>
    </source>
</evidence>
<dbReference type="Proteomes" id="UP000260457">
    <property type="component" value="Chromosome"/>
</dbReference>
<dbReference type="Pfam" id="PF09423">
    <property type="entry name" value="PhoD"/>
    <property type="match status" value="1"/>
</dbReference>
<proteinExistence type="predicted"/>
<reference evidence="2 3" key="1">
    <citation type="submission" date="2018-07" db="EMBL/GenBank/DDBJ databases">
        <title>The molecular basis for the intramolecular migration of carboxyl group in the catabolism of para-hydroxybenzoate via gentisate.</title>
        <authorList>
            <person name="Zhao H."/>
            <person name="Xu Y."/>
            <person name="Lin S."/>
            <person name="Spain J.C."/>
            <person name="Zhou N.-Y."/>
        </authorList>
    </citation>
    <scope>NUCLEOTIDE SEQUENCE [LARGE SCALE GENOMIC DNA]</scope>
    <source>
        <strain evidence="2 3">PHB-7a</strain>
    </source>
</reference>
<sequence length="105" mass="12352">MAQGDFDFVFHLGDYIYEKKTSETLADFCIYMLFIKLHQTYRLSMQRFPFIVTMDDHEVENDWANGISQPDGEESNQNFLAVRAATFQAYYEHLPNFLRNAVPVQ</sequence>
<keyword evidence="3" id="KW-1185">Reference proteome</keyword>
<evidence type="ECO:0000313" key="3">
    <source>
        <dbReference type="Proteomes" id="UP000260457"/>
    </source>
</evidence>
<dbReference type="SUPFAM" id="SSF56300">
    <property type="entry name" value="Metallo-dependent phosphatases"/>
    <property type="match status" value="1"/>
</dbReference>
<organism evidence="2 3">
    <name type="scientific">Peribacillus butanolivorans</name>
    <dbReference type="NCBI Taxonomy" id="421767"/>
    <lineage>
        <taxon>Bacteria</taxon>
        <taxon>Bacillati</taxon>
        <taxon>Bacillota</taxon>
        <taxon>Bacilli</taxon>
        <taxon>Bacillales</taxon>
        <taxon>Bacillaceae</taxon>
        <taxon>Peribacillus</taxon>
    </lineage>
</organism>
<dbReference type="InterPro" id="IPR052900">
    <property type="entry name" value="Phospholipid_Metab_Enz"/>
</dbReference>
<dbReference type="InterPro" id="IPR029052">
    <property type="entry name" value="Metallo-depent_PP-like"/>
</dbReference>
<gene>
    <name evidence="2" type="ORF">DTO10_25970</name>
</gene>
<dbReference type="PANTHER" id="PTHR43606">
    <property type="entry name" value="PHOSPHATASE, PUTATIVE (AFU_ORTHOLOGUE AFUA_6G08710)-RELATED"/>
    <property type="match status" value="1"/>
</dbReference>